<dbReference type="InterPro" id="IPR050832">
    <property type="entry name" value="Bact_Acetyltransf"/>
</dbReference>
<protein>
    <submittedName>
        <fullName evidence="4">Bifunctional GNAT family N-acetyltransferase/hotdog fold thioesterase</fullName>
    </submittedName>
</protein>
<organism evidence="4 5">
    <name type="scientific">Rheinheimera aquimaris</name>
    <dbReference type="NCBI Taxonomy" id="412437"/>
    <lineage>
        <taxon>Bacteria</taxon>
        <taxon>Pseudomonadati</taxon>
        <taxon>Pseudomonadota</taxon>
        <taxon>Gammaproteobacteria</taxon>
        <taxon>Chromatiales</taxon>
        <taxon>Chromatiaceae</taxon>
        <taxon>Rheinheimera</taxon>
    </lineage>
</organism>
<dbReference type="PROSITE" id="PS51186">
    <property type="entry name" value="GNAT"/>
    <property type="match status" value="1"/>
</dbReference>
<dbReference type="NCBIfam" id="TIGR02447">
    <property type="entry name" value="yiiD_Cterm"/>
    <property type="match status" value="1"/>
</dbReference>
<name>A0ABN1DT32_9GAMM</name>
<sequence>MRHWQLRSPDTEQEWQDYYKLRWQILREPWQQPVGSERDALEDTAYHLMLVDEHNTIAAVGRLHKIDAATAQVRYMAVATAYQGKGAGSRILAGLEAQAAAWGCTHVQLNARDSALAFYQRSGYHSMSEAPEQFGIRHYVMRKTVRLAKDDVQFRLWCDELSKTWQQTIPVSQFMQLNIDSFDGNEFRCAAPMAPNINLHKTMFAGSIYTLATLTGWGMLYLQLRALGLQGDQVLANADIRYIKPVVAEPVARCVLQHCVGDLMPLAEGRKAVQKIKVQILSAGEVCAEFHGRYAVLPATGKADHKA</sequence>
<comment type="caution">
    <text evidence="4">The sequence shown here is derived from an EMBL/GenBank/DDBJ whole genome shotgun (WGS) entry which is preliminary data.</text>
</comment>
<dbReference type="Gene3D" id="3.40.630.30">
    <property type="match status" value="1"/>
</dbReference>
<feature type="domain" description="N-acetyltransferase" evidence="3">
    <location>
        <begin position="9"/>
        <end position="146"/>
    </location>
</feature>
<gene>
    <name evidence="4" type="ORF">GCM10009098_18980</name>
</gene>
<evidence type="ECO:0000313" key="4">
    <source>
        <dbReference type="EMBL" id="GAA0551548.1"/>
    </source>
</evidence>
<proteinExistence type="predicted"/>
<dbReference type="Proteomes" id="UP001501169">
    <property type="component" value="Unassembled WGS sequence"/>
</dbReference>
<evidence type="ECO:0000313" key="5">
    <source>
        <dbReference type="Proteomes" id="UP001501169"/>
    </source>
</evidence>
<keyword evidence="2" id="KW-0012">Acyltransferase</keyword>
<evidence type="ECO:0000256" key="2">
    <source>
        <dbReference type="ARBA" id="ARBA00023315"/>
    </source>
</evidence>
<dbReference type="Pfam" id="PF09500">
    <property type="entry name" value="YiiD_C"/>
    <property type="match status" value="1"/>
</dbReference>
<dbReference type="Pfam" id="PF00583">
    <property type="entry name" value="Acetyltransf_1"/>
    <property type="match status" value="1"/>
</dbReference>
<dbReference type="InterPro" id="IPR016181">
    <property type="entry name" value="Acyl_CoA_acyltransferase"/>
</dbReference>
<dbReference type="PANTHER" id="PTHR43877">
    <property type="entry name" value="AMINOALKYLPHOSPHONATE N-ACETYLTRANSFERASE-RELATED-RELATED"/>
    <property type="match status" value="1"/>
</dbReference>
<dbReference type="PANTHER" id="PTHR43877:SF2">
    <property type="entry name" value="AMINOALKYLPHOSPHONATE N-ACETYLTRANSFERASE-RELATED"/>
    <property type="match status" value="1"/>
</dbReference>
<dbReference type="Gene3D" id="3.10.129.10">
    <property type="entry name" value="Hotdog Thioesterase"/>
    <property type="match status" value="1"/>
</dbReference>
<dbReference type="CDD" id="cd04301">
    <property type="entry name" value="NAT_SF"/>
    <property type="match status" value="1"/>
</dbReference>
<evidence type="ECO:0000259" key="3">
    <source>
        <dbReference type="PROSITE" id="PS51186"/>
    </source>
</evidence>
<accession>A0ABN1DT32</accession>
<dbReference type="EMBL" id="BAAAEO010000003">
    <property type="protein sequence ID" value="GAA0551548.1"/>
    <property type="molecule type" value="Genomic_DNA"/>
</dbReference>
<dbReference type="InterPro" id="IPR000182">
    <property type="entry name" value="GNAT_dom"/>
</dbReference>
<keyword evidence="1" id="KW-0808">Transferase</keyword>
<keyword evidence="5" id="KW-1185">Reference proteome</keyword>
<dbReference type="SUPFAM" id="SSF54637">
    <property type="entry name" value="Thioesterase/thiol ester dehydrase-isomerase"/>
    <property type="match status" value="1"/>
</dbReference>
<dbReference type="InterPro" id="IPR012660">
    <property type="entry name" value="YiiD_C"/>
</dbReference>
<dbReference type="SUPFAM" id="SSF55729">
    <property type="entry name" value="Acyl-CoA N-acyltransferases (Nat)"/>
    <property type="match status" value="1"/>
</dbReference>
<dbReference type="RefSeq" id="WP_226767253.1">
    <property type="nucleotide sequence ID" value="NZ_BAAAEO010000003.1"/>
</dbReference>
<evidence type="ECO:0000256" key="1">
    <source>
        <dbReference type="ARBA" id="ARBA00022679"/>
    </source>
</evidence>
<dbReference type="InterPro" id="IPR029069">
    <property type="entry name" value="HotDog_dom_sf"/>
</dbReference>
<reference evidence="4 5" key="1">
    <citation type="journal article" date="2019" name="Int. J. Syst. Evol. Microbiol.">
        <title>The Global Catalogue of Microorganisms (GCM) 10K type strain sequencing project: providing services to taxonomists for standard genome sequencing and annotation.</title>
        <authorList>
            <consortium name="The Broad Institute Genomics Platform"/>
            <consortium name="The Broad Institute Genome Sequencing Center for Infectious Disease"/>
            <person name="Wu L."/>
            <person name="Ma J."/>
        </authorList>
    </citation>
    <scope>NUCLEOTIDE SEQUENCE [LARGE SCALE GENOMIC DNA]</scope>
    <source>
        <strain evidence="4 5">JCM 14331</strain>
    </source>
</reference>